<organism evidence="1 2">
    <name type="scientific">Corynebacterium parakroppenstedtii</name>
    <dbReference type="NCBI Taxonomy" id="2828363"/>
    <lineage>
        <taxon>Bacteria</taxon>
        <taxon>Bacillati</taxon>
        <taxon>Actinomycetota</taxon>
        <taxon>Actinomycetes</taxon>
        <taxon>Mycobacteriales</taxon>
        <taxon>Corynebacteriaceae</taxon>
        <taxon>Corynebacterium</taxon>
    </lineage>
</organism>
<evidence type="ECO:0008006" key="3">
    <source>
        <dbReference type="Google" id="ProtNLM"/>
    </source>
</evidence>
<sequence>MTIPRDRTTLRRRLVSLFQDWRWDGTWSLRTIPTDGRAPLFGDDDAQCQRHRRVVTDMITEGFPGTDVHFVNLEDSATEPGGSDDPAAPAHLITLMCHDLATKDERPLTQIFVYQLGVWRGFAIHHMWGDGPTMRDRLGSVYAYVGSIWPCGRFADDGHGQPENGTPTAAPRKLIRSDATFLMQFGAWVETLIRHPRATLRSVKDVLSAEKASSDQHVDDRQAVNRQPVDTAPAELLTTTLTYTWEGQEGEKPRAIPLAWDWWNELNNQLDEGDGYLDPNEFWLIVGLRRNSKILAHRGGNLLVRSRITVGGSRATDIAATKERLKSPFAVTRAALSAAPQLVKQILQLPRTVHLPPMAIRSSTSPFSISTMWTYNRLAADEPQEIAVGTQGLGTLLVGSFEEGRTYRVIISGFVSQKVHRAGVEALDRVVKDAGYTRV</sequence>
<dbReference type="Proteomes" id="UP001200604">
    <property type="component" value="Unassembled WGS sequence"/>
</dbReference>
<proteinExistence type="predicted"/>
<protein>
    <recommendedName>
        <fullName evidence="3">Condensation domain-containing protein</fullName>
    </recommendedName>
</protein>
<comment type="caution">
    <text evidence="1">The sequence shown here is derived from an EMBL/GenBank/DDBJ whole genome shotgun (WGS) entry which is preliminary data.</text>
</comment>
<dbReference type="EMBL" id="JAKJKU010000006">
    <property type="protein sequence ID" value="MCF6774860.1"/>
    <property type="molecule type" value="Genomic_DNA"/>
</dbReference>
<dbReference type="GeneID" id="92726999"/>
<keyword evidence="2" id="KW-1185">Reference proteome</keyword>
<accession>A0ABS9HP70</accession>
<reference evidence="1 2" key="1">
    <citation type="submission" date="2022-01" db="EMBL/GenBank/DDBJ databases">
        <title>Identification and Characterization of Corynebacterium sp.</title>
        <authorList>
            <person name="Luo Q."/>
            <person name="Qu P."/>
            <person name="Chen Q."/>
        </authorList>
    </citation>
    <scope>NUCLEOTIDE SEQUENCE [LARGE SCALE GENOMIC DNA]</scope>
    <source>
        <strain evidence="1 2">MC-12</strain>
    </source>
</reference>
<evidence type="ECO:0000313" key="2">
    <source>
        <dbReference type="Proteomes" id="UP001200604"/>
    </source>
</evidence>
<dbReference type="RefSeq" id="WP_046203627.1">
    <property type="nucleotide sequence ID" value="NZ_JAFFSY010000002.1"/>
</dbReference>
<gene>
    <name evidence="1" type="ORF">L3H44_10675</name>
</gene>
<name>A0ABS9HP70_9CORY</name>
<evidence type="ECO:0000313" key="1">
    <source>
        <dbReference type="EMBL" id="MCF6774860.1"/>
    </source>
</evidence>